<dbReference type="EMBL" id="JACDXJ010000001">
    <property type="protein sequence ID" value="MBA1155507.1"/>
    <property type="molecule type" value="Genomic_DNA"/>
</dbReference>
<evidence type="ECO:0000259" key="1">
    <source>
        <dbReference type="Pfam" id="PF12680"/>
    </source>
</evidence>
<sequence>MAAQDDPVSILRETYARWVDTKGSDCECWMDIIADDVSLGSLAEGSPEVPFTMRRSSKSGVRAYLEDLMRDWEMISHSMNEFIAQGDRVAVVGRAVWRHKGTGKVADTRKVDIWRFHNGKAVDFEEFYDTAGLIAAATP</sequence>
<dbReference type="Proteomes" id="UP000572984">
    <property type="component" value="Unassembled WGS sequence"/>
</dbReference>
<reference evidence="2 3" key="1">
    <citation type="submission" date="2020-07" db="EMBL/GenBank/DDBJ databases">
        <title>Draft genome and description of Microvirga mediterraneensis Marseille-Q2068 sp. nov.</title>
        <authorList>
            <person name="Boxberger M."/>
        </authorList>
    </citation>
    <scope>NUCLEOTIDE SEQUENCE [LARGE SCALE GENOMIC DNA]</scope>
    <source>
        <strain evidence="2 3">Marseille-Q2068</strain>
    </source>
</reference>
<evidence type="ECO:0000313" key="2">
    <source>
        <dbReference type="EMBL" id="MBA1155507.1"/>
    </source>
</evidence>
<name>A0A838BIY0_9HYPH</name>
<protein>
    <submittedName>
        <fullName evidence="2">Nuclear transport factor 2 family protein</fullName>
    </submittedName>
</protein>
<accession>A0A838BIY0</accession>
<dbReference type="PANTHER" id="PTHR41252:SF1">
    <property type="entry name" value="BLR2505 PROTEIN"/>
    <property type="match status" value="1"/>
</dbReference>
<dbReference type="InterPro" id="IPR037401">
    <property type="entry name" value="SnoaL-like"/>
</dbReference>
<dbReference type="InterPro" id="IPR032710">
    <property type="entry name" value="NTF2-like_dom_sf"/>
</dbReference>
<comment type="caution">
    <text evidence="2">The sequence shown here is derived from an EMBL/GenBank/DDBJ whole genome shotgun (WGS) entry which is preliminary data.</text>
</comment>
<dbReference type="AlphaFoldDB" id="A0A838BIY0"/>
<evidence type="ECO:0000313" key="3">
    <source>
        <dbReference type="Proteomes" id="UP000572984"/>
    </source>
</evidence>
<dbReference type="PANTHER" id="PTHR41252">
    <property type="entry name" value="BLR2505 PROTEIN"/>
    <property type="match status" value="1"/>
</dbReference>
<keyword evidence="3" id="KW-1185">Reference proteome</keyword>
<dbReference type="Pfam" id="PF12680">
    <property type="entry name" value="SnoaL_2"/>
    <property type="match status" value="1"/>
</dbReference>
<dbReference type="RefSeq" id="WP_181051142.1">
    <property type="nucleotide sequence ID" value="NZ_JACDXJ010000001.1"/>
</dbReference>
<gene>
    <name evidence="2" type="ORF">H0S73_05075</name>
</gene>
<feature type="domain" description="SnoaL-like" evidence="1">
    <location>
        <begin position="25"/>
        <end position="123"/>
    </location>
</feature>
<dbReference type="Gene3D" id="3.10.450.50">
    <property type="match status" value="1"/>
</dbReference>
<dbReference type="SUPFAM" id="SSF54427">
    <property type="entry name" value="NTF2-like"/>
    <property type="match status" value="1"/>
</dbReference>
<organism evidence="2 3">
    <name type="scientific">Microvirga mediterraneensis</name>
    <dbReference type="NCBI Taxonomy" id="2754695"/>
    <lineage>
        <taxon>Bacteria</taxon>
        <taxon>Pseudomonadati</taxon>
        <taxon>Pseudomonadota</taxon>
        <taxon>Alphaproteobacteria</taxon>
        <taxon>Hyphomicrobiales</taxon>
        <taxon>Methylobacteriaceae</taxon>
        <taxon>Microvirga</taxon>
    </lineage>
</organism>
<proteinExistence type="predicted"/>